<dbReference type="EMBL" id="JOJR01000094">
    <property type="protein sequence ID" value="RCN45737.1"/>
    <property type="molecule type" value="Genomic_DNA"/>
</dbReference>
<reference evidence="1 2" key="1">
    <citation type="submission" date="2014-10" db="EMBL/GenBank/DDBJ databases">
        <title>Draft genome of the hookworm Ancylostoma caninum.</title>
        <authorList>
            <person name="Mitreva M."/>
        </authorList>
    </citation>
    <scope>NUCLEOTIDE SEQUENCE [LARGE SCALE GENOMIC DNA]</scope>
    <source>
        <strain evidence="1 2">Baltimore</strain>
    </source>
</reference>
<dbReference type="Proteomes" id="UP000252519">
    <property type="component" value="Unassembled WGS sequence"/>
</dbReference>
<comment type="caution">
    <text evidence="1">The sequence shown here is derived from an EMBL/GenBank/DDBJ whole genome shotgun (WGS) entry which is preliminary data.</text>
</comment>
<proteinExistence type="predicted"/>
<protein>
    <submittedName>
        <fullName evidence="1">Uncharacterized protein</fullName>
    </submittedName>
</protein>
<evidence type="ECO:0000313" key="2">
    <source>
        <dbReference type="Proteomes" id="UP000252519"/>
    </source>
</evidence>
<name>A0A368GS26_ANCCA</name>
<dbReference type="AlphaFoldDB" id="A0A368GS26"/>
<organism evidence="1 2">
    <name type="scientific">Ancylostoma caninum</name>
    <name type="common">Dog hookworm</name>
    <dbReference type="NCBI Taxonomy" id="29170"/>
    <lineage>
        <taxon>Eukaryota</taxon>
        <taxon>Metazoa</taxon>
        <taxon>Ecdysozoa</taxon>
        <taxon>Nematoda</taxon>
        <taxon>Chromadorea</taxon>
        <taxon>Rhabditida</taxon>
        <taxon>Rhabditina</taxon>
        <taxon>Rhabditomorpha</taxon>
        <taxon>Strongyloidea</taxon>
        <taxon>Ancylostomatidae</taxon>
        <taxon>Ancylostomatinae</taxon>
        <taxon>Ancylostoma</taxon>
    </lineage>
</organism>
<sequence length="90" mass="9860">MACRTHPLGSGSRKVQGLSDLVYSQETVASGDQWQCDESTPISFLWAARWVSFAFSAGYRSCRAAASHFRLIPPMSSRCQPSPPNHSTTP</sequence>
<accession>A0A368GS26</accession>
<gene>
    <name evidence="1" type="ORF">ANCCAN_08237</name>
</gene>
<keyword evidence="2" id="KW-1185">Reference proteome</keyword>
<evidence type="ECO:0000313" key="1">
    <source>
        <dbReference type="EMBL" id="RCN45737.1"/>
    </source>
</evidence>